<keyword evidence="11" id="KW-0221">Differentiation</keyword>
<evidence type="ECO:0000256" key="9">
    <source>
        <dbReference type="ARBA" id="ARBA00022729"/>
    </source>
</evidence>
<evidence type="ECO:0000259" key="27">
    <source>
        <dbReference type="Pfam" id="PF20805"/>
    </source>
</evidence>
<keyword evidence="4" id="KW-0217">Developmental protein</keyword>
<dbReference type="PROSITE" id="PS51470">
    <property type="entry name" value="FG_GAP"/>
    <property type="match status" value="6"/>
</dbReference>
<reference evidence="29" key="1">
    <citation type="submission" date="2024-01" db="EMBL/GenBank/DDBJ databases">
        <title>GRCr8: a new rat reference genome assembly contstructed from accurate long reads and long range scaffolding.</title>
        <authorList>
            <person name="Doris P.A."/>
            <person name="Kalbfleisch T."/>
            <person name="Li K."/>
            <person name="Howe K."/>
            <person name="Wood J."/>
        </authorList>
    </citation>
    <scope>NUCLEOTIDE SEQUENCE [LARGE SCALE GENOMIC DNA]</scope>
    <source>
        <strain evidence="29">Brown Norway</strain>
    </source>
</reference>
<dbReference type="GO" id="GO:0030511">
    <property type="term" value="P:positive regulation of transforming growth factor beta receptor signaling pathway"/>
    <property type="evidence" value="ECO:0000266"/>
    <property type="project" value="RGD"/>
</dbReference>
<keyword evidence="15 25" id="KW-1133">Transmembrane helix</keyword>
<evidence type="ECO:0000313" key="31">
    <source>
        <dbReference type="RGD" id="621634"/>
    </source>
</evidence>
<dbReference type="SUPFAM" id="SSF69318">
    <property type="entry name" value="Integrin alpha N-terminal domain"/>
    <property type="match status" value="1"/>
</dbReference>
<dbReference type="Proteomes" id="UP000002494">
    <property type="component" value="Chromosome 17"/>
</dbReference>
<comment type="subcellular location">
    <subcellularLocation>
        <location evidence="1">Cell membrane</location>
    </subcellularLocation>
    <subcellularLocation>
        <location evidence="2 25">Membrane</location>
        <topology evidence="2 25">Single-pass type I membrane protein</topology>
    </subcellularLocation>
</comment>
<dbReference type="GO" id="GO:0048745">
    <property type="term" value="P:smooth muscle tissue development"/>
    <property type="evidence" value="ECO:0000266"/>
    <property type="project" value="RGD"/>
</dbReference>
<evidence type="ECO:0000256" key="16">
    <source>
        <dbReference type="ARBA" id="ARBA00023037"/>
    </source>
</evidence>
<feature type="repeat" description="FG-GAP" evidence="24">
    <location>
        <begin position="187"/>
        <end position="239"/>
    </location>
</feature>
<evidence type="ECO:0000256" key="5">
    <source>
        <dbReference type="ARBA" id="ARBA00022475"/>
    </source>
</evidence>
<dbReference type="GO" id="GO:0007613">
    <property type="term" value="P:memory"/>
    <property type="evidence" value="ECO:0000266"/>
    <property type="project" value="RGD"/>
</dbReference>
<evidence type="ECO:0000256" key="25">
    <source>
        <dbReference type="RuleBase" id="RU003762"/>
    </source>
</evidence>
<evidence type="ECO:0000313" key="29">
    <source>
        <dbReference type="Ensembl" id="ENSRNOP00000090641.1"/>
    </source>
</evidence>
<evidence type="ECO:0000259" key="26">
    <source>
        <dbReference type="Pfam" id="PF08441"/>
    </source>
</evidence>
<evidence type="ECO:0000259" key="28">
    <source>
        <dbReference type="Pfam" id="PF20806"/>
    </source>
</evidence>
<dbReference type="FunFam" id="2.130.10.130:FF:000003">
    <property type="entry name" value="Integrin alpha V"/>
    <property type="match status" value="1"/>
</dbReference>
<keyword evidence="6" id="KW-0165">Cleavage on pair of basic residues</keyword>
<name>A0A8I6GID8_RAT</name>
<dbReference type="GO" id="GO:0032591">
    <property type="term" value="C:dendritic spine membrane"/>
    <property type="evidence" value="ECO:0000314"/>
    <property type="project" value="RGD"/>
</dbReference>
<sequence length="1063" mass="117870">MSARTHRGPPENWAPPFACLCCVSAVLGMLWSPVSLAFNLDVDKLTVYSGPEGSYFGYSLDFYIPDARTASVLVGAPKANTSQPDIVEGGAVYYCPWPAERSAQCKQIPFDTTNNRKIRVNGTKEPIEFKSNQWFGATVRAHKGKVVACAPLYHWRTLKPNPAKDPVGTCYVAIQNFSAYAEHSPCRNSNVDPEGQGYCQAGFSLDFYKNGDLIVGGPGSFYWQGQVITVSVADIIANYSFKDILRKLAAEKQTDVAPASYDDSYLGKNHCSSTGSFSEELVAGIPRGAQNFGYVSIINSTDMTFIQNFTGEQMASYFGYTVVVSDVNNDGMDDILVGAPLFMEREFESNPREVGQVYLYLQVSALLFQDPQVLTGTETFGRFGSSVAHLGDLNQDGYNDIAIGVPFAGKDQRGKVLIYNGNARGLHSKPSQVLQGIWGSQTIPSGFGFSLRGDADIDKNDYPDLLVGAFGEGKVAVYRARPVVTVDAQLLLHPMIINLENKTCQIPEFPTPVACTAFTQCFSQHGFVHSLSVCPLALMAEVQLDFLKQKGAIKRTLFLHNHQSHLIFPFVMRQQKSLHCQDFMVYLRDETEFRDKLSPINVSLNYSLDDSTFEDGLEVKPILNHYRENVVTEQAHILVDCGEDNLCVPDLRLSARPDKQEIIIGDENHLMLIINARNEGEGAYEAELFVMIPEEADYVGIERNNKGLRLLSCEYKMENVTRMVVCDLGNPMVTGTNFSLGLRFAVPRLEKTNMSINFDLQIRSSNKDNPDSNFVSVQINVTAVAQVEIRGVSHPPQIVLPIHNWEPAEEPHKEEEVGPLVEHIYELHNIGPSTISDSILEVGWPFSAREEFLLYVFHLQTLGPLQCQTNPEINPQDIKPAASPEDTPELSAFLRNATIPHLVRKRDVPVVQPHRQSPAKILNCTNIDCLQISCAVGRLGGGESAVLKVRSRLWAHTFLQRKNDPYALASLVSFEVKKIPYKEQPAKLPAGSTAIKTSVIWATPNVSFSIPLWVIILAILLGLLVLAILTLALWKCGFFDRARPPQDEMTDREQLTSDKTPEA</sequence>
<keyword evidence="12" id="KW-0106">Calcium</keyword>
<dbReference type="InterPro" id="IPR048285">
    <property type="entry name" value="Integrin_alpha_Ig-like_2"/>
</dbReference>
<feature type="repeat" description="FG-GAP" evidence="24">
    <location>
        <begin position="304"/>
        <end position="369"/>
    </location>
</feature>
<dbReference type="GO" id="GO:0045944">
    <property type="term" value="P:positive regulation of transcription by RNA polymerase II"/>
    <property type="evidence" value="ECO:0000266"/>
    <property type="project" value="RGD"/>
</dbReference>
<keyword evidence="18" id="KW-1015">Disulfide bond</keyword>
<dbReference type="GO" id="GO:0007160">
    <property type="term" value="P:cell-matrix adhesion"/>
    <property type="evidence" value="ECO:0000266"/>
    <property type="project" value="RGD"/>
</dbReference>
<evidence type="ECO:0000256" key="20">
    <source>
        <dbReference type="ARBA" id="ARBA00023180"/>
    </source>
</evidence>
<evidence type="ECO:0000256" key="18">
    <source>
        <dbReference type="ARBA" id="ARBA00023157"/>
    </source>
</evidence>
<keyword evidence="32" id="KW-1267">Proteomics identification</keyword>
<keyword evidence="20" id="KW-0325">Glycoprotein</keyword>
<keyword evidence="30" id="KW-1185">Reference proteome</keyword>
<evidence type="ECO:0000256" key="19">
    <source>
        <dbReference type="ARBA" id="ARBA00023170"/>
    </source>
</evidence>
<dbReference type="FunFam" id="2.60.40.1460:FF:000001">
    <property type="entry name" value="Integrin, alpha V"/>
    <property type="match status" value="1"/>
</dbReference>
<dbReference type="AlphaFoldDB" id="A0A8I6GID8"/>
<comment type="function">
    <text evidence="21">Integrin alpha-8/beta-1 functions in the genesis of kidney and probably of other organs by regulating the recruitment of mesenchymal cells into epithelial structures. It recognizes the sequence R-G-D in a wide array of ligands including TNC, FN1, SPP1 TGFB1, TGFB3 and VTN. NPNT is probably its functional ligand in kidney genesis. Neuronal receptor for TNC it mediates cell-cell interactions and regulates neurite outgrowth of sensory and motor neurons.</text>
</comment>
<dbReference type="GeneTree" id="ENSGT00940000156737"/>
<dbReference type="GO" id="GO:0048333">
    <property type="term" value="P:mesodermal cell differentiation"/>
    <property type="evidence" value="ECO:0000266"/>
    <property type="project" value="RGD"/>
</dbReference>
<dbReference type="InterPro" id="IPR028994">
    <property type="entry name" value="Integrin_alpha_N"/>
</dbReference>
<dbReference type="Pfam" id="PF01839">
    <property type="entry name" value="FG-GAP"/>
    <property type="match status" value="2"/>
</dbReference>
<dbReference type="SMART" id="SM00191">
    <property type="entry name" value="Int_alpha"/>
    <property type="match status" value="5"/>
</dbReference>
<evidence type="ECO:0000256" key="13">
    <source>
        <dbReference type="ARBA" id="ARBA00022889"/>
    </source>
</evidence>
<dbReference type="PANTHER" id="PTHR23220:SF5">
    <property type="entry name" value="INTEGRIN ALPHA-8"/>
    <property type="match status" value="1"/>
</dbReference>
<dbReference type="GO" id="GO:0007229">
    <property type="term" value="P:integrin-mediated signaling pathway"/>
    <property type="evidence" value="ECO:0007669"/>
    <property type="project" value="UniProtKB-KW"/>
</dbReference>
<dbReference type="SUPFAM" id="SSF69179">
    <property type="entry name" value="Integrin domains"/>
    <property type="match status" value="3"/>
</dbReference>
<keyword evidence="5" id="KW-1003">Cell membrane</keyword>
<dbReference type="InterPro" id="IPR013517">
    <property type="entry name" value="FG-GAP"/>
</dbReference>
<dbReference type="GO" id="GO:0051145">
    <property type="term" value="P:smooth muscle cell differentiation"/>
    <property type="evidence" value="ECO:0000266"/>
    <property type="project" value="RGD"/>
</dbReference>
<dbReference type="GO" id="GO:0001656">
    <property type="term" value="P:metanephros development"/>
    <property type="evidence" value="ECO:0000266"/>
    <property type="project" value="RGD"/>
</dbReference>
<feature type="repeat" description="FG-GAP" evidence="24">
    <location>
        <begin position="432"/>
        <end position="495"/>
    </location>
</feature>
<dbReference type="GO" id="GO:0030198">
    <property type="term" value="P:extracellular matrix organization"/>
    <property type="evidence" value="ECO:0000266"/>
    <property type="project" value="RGD"/>
</dbReference>
<evidence type="ECO:0000256" key="17">
    <source>
        <dbReference type="ARBA" id="ARBA00023136"/>
    </source>
</evidence>
<dbReference type="Pfam" id="PF08441">
    <property type="entry name" value="Integrin_A_Ig_1"/>
    <property type="match status" value="1"/>
</dbReference>
<evidence type="ECO:0000256" key="7">
    <source>
        <dbReference type="ARBA" id="ARBA00022692"/>
    </source>
</evidence>
<dbReference type="GO" id="GO:0045177">
    <property type="term" value="C:apical part of cell"/>
    <property type="evidence" value="ECO:0000266"/>
    <property type="project" value="RGD"/>
</dbReference>
<keyword evidence="8" id="KW-0479">Metal-binding</keyword>
<dbReference type="GO" id="GO:0008305">
    <property type="term" value="C:integrin complex"/>
    <property type="evidence" value="ECO:0007669"/>
    <property type="project" value="InterPro"/>
</dbReference>
<keyword evidence="19 25" id="KW-0675">Receptor</keyword>
<keyword evidence="14" id="KW-0524">Neurogenesis</keyword>
<feature type="domain" description="Integrin alpha third immunoglobulin-like" evidence="28">
    <location>
        <begin position="787"/>
        <end position="1001"/>
    </location>
</feature>
<evidence type="ECO:0000256" key="22">
    <source>
        <dbReference type="ARBA" id="ARBA00065415"/>
    </source>
</evidence>
<dbReference type="GO" id="GO:0001822">
    <property type="term" value="P:kidney development"/>
    <property type="evidence" value="ECO:0000266"/>
    <property type="project" value="RGD"/>
</dbReference>
<keyword evidence="7 25" id="KW-0812">Transmembrane</keyword>
<dbReference type="PANTHER" id="PTHR23220">
    <property type="entry name" value="INTEGRIN ALPHA"/>
    <property type="match status" value="1"/>
</dbReference>
<dbReference type="InterPro" id="IPR013649">
    <property type="entry name" value="Integrin_alpha_Ig-like_1"/>
</dbReference>
<dbReference type="Pfam" id="PF20806">
    <property type="entry name" value="Integrin_A_Ig_3"/>
    <property type="match status" value="1"/>
</dbReference>
<dbReference type="GO" id="GO:0045184">
    <property type="term" value="P:establishment of protein localization"/>
    <property type="evidence" value="ECO:0000266"/>
    <property type="project" value="RGD"/>
</dbReference>
<dbReference type="RGD" id="621634">
    <property type="gene designation" value="Itga8"/>
</dbReference>
<evidence type="ECO:0000256" key="2">
    <source>
        <dbReference type="ARBA" id="ARBA00004479"/>
    </source>
</evidence>
<dbReference type="FunFam" id="2.60.40.1530:FF:000012">
    <property type="entry name" value="Integrin, alpha 8"/>
    <property type="match status" value="1"/>
</dbReference>
<dbReference type="Ensembl" id="ENSRNOT00000119561.2">
    <property type="protein sequence ID" value="ENSRNOP00000090641.1"/>
    <property type="gene ID" value="ENSRNOG00000016538.7"/>
</dbReference>
<dbReference type="GO" id="GO:0042472">
    <property type="term" value="P:inner ear morphogenesis"/>
    <property type="evidence" value="ECO:0000266"/>
    <property type="project" value="RGD"/>
</dbReference>
<evidence type="ECO:0000256" key="4">
    <source>
        <dbReference type="ARBA" id="ARBA00022473"/>
    </source>
</evidence>
<dbReference type="InterPro" id="IPR000413">
    <property type="entry name" value="Integrin_alpha"/>
</dbReference>
<dbReference type="GO" id="GO:0005886">
    <property type="term" value="C:plasma membrane"/>
    <property type="evidence" value="ECO:0000266"/>
    <property type="project" value="RGD"/>
</dbReference>
<keyword evidence="16 25" id="KW-0401">Integrin</keyword>
<feature type="repeat" description="FG-GAP" evidence="24">
    <location>
        <begin position="121"/>
        <end position="182"/>
    </location>
</feature>
<feature type="transmembrane region" description="Helical" evidence="25">
    <location>
        <begin position="1012"/>
        <end position="1034"/>
    </location>
</feature>
<dbReference type="FunFam" id="2.60.40.1510:FF:000001">
    <property type="entry name" value="Integrin alpha V"/>
    <property type="match status" value="1"/>
</dbReference>
<keyword evidence="13 25" id="KW-0130">Cell adhesion</keyword>
<dbReference type="GO" id="GO:0098978">
    <property type="term" value="C:glutamatergic synapse"/>
    <property type="evidence" value="ECO:0000314"/>
    <property type="project" value="SynGO"/>
</dbReference>
<reference evidence="29" key="2">
    <citation type="submission" date="2025-08" db="UniProtKB">
        <authorList>
            <consortium name="Ensembl"/>
        </authorList>
    </citation>
    <scope>IDENTIFICATION</scope>
    <source>
        <strain evidence="29">Brown Norway</strain>
    </source>
</reference>
<feature type="domain" description="Integrin alpha second immunoglobulin-like" evidence="27">
    <location>
        <begin position="641"/>
        <end position="781"/>
    </location>
</feature>
<keyword evidence="10" id="KW-0677">Repeat</keyword>
<dbReference type="InterPro" id="IPR013519">
    <property type="entry name" value="Int_alpha_beta-p"/>
</dbReference>
<feature type="domain" description="Integrin alpha first immunoglubulin-like" evidence="26">
    <location>
        <begin position="480"/>
        <end position="639"/>
    </location>
</feature>
<dbReference type="FunFam" id="1.20.5.930:FF:000001">
    <property type="entry name" value="Integrin subunit alpha V"/>
    <property type="match status" value="1"/>
</dbReference>
<dbReference type="GO" id="GO:0007399">
    <property type="term" value="P:nervous system development"/>
    <property type="evidence" value="ECO:0007669"/>
    <property type="project" value="UniProtKB-KW"/>
</dbReference>
<dbReference type="GO" id="GO:0009986">
    <property type="term" value="C:cell surface"/>
    <property type="evidence" value="ECO:0000266"/>
    <property type="project" value="RGD"/>
</dbReference>
<evidence type="ECO:0000256" key="14">
    <source>
        <dbReference type="ARBA" id="ARBA00022902"/>
    </source>
</evidence>
<dbReference type="PRINTS" id="PR01185">
    <property type="entry name" value="INTEGRINA"/>
</dbReference>
<dbReference type="InterPro" id="IPR018184">
    <property type="entry name" value="Integrin_alpha_C_CS"/>
</dbReference>
<dbReference type="Gene3D" id="1.20.5.930">
    <property type="entry name" value="Bicelle-embedded integrin alpha(iib) transmembrane segment"/>
    <property type="match status" value="1"/>
</dbReference>
<dbReference type="Gene3D" id="2.60.40.1510">
    <property type="entry name" value="ntegrin, alpha v. Chain A, domain 3"/>
    <property type="match status" value="1"/>
</dbReference>
<evidence type="ECO:0007829" key="32">
    <source>
        <dbReference type="PeptideAtlas" id="A0A8I6GID8"/>
    </source>
</evidence>
<evidence type="ECO:0000256" key="6">
    <source>
        <dbReference type="ARBA" id="ARBA00022685"/>
    </source>
</evidence>
<dbReference type="InterPro" id="IPR048286">
    <property type="entry name" value="Integrin_alpha_Ig-like_3"/>
</dbReference>
<keyword evidence="9" id="KW-0732">Signal</keyword>
<evidence type="ECO:0000256" key="15">
    <source>
        <dbReference type="ARBA" id="ARBA00022989"/>
    </source>
</evidence>
<dbReference type="GO" id="GO:0034446">
    <property type="term" value="P:substrate adhesion-dependent cell spreading"/>
    <property type="evidence" value="ECO:0000266"/>
    <property type="project" value="RGD"/>
</dbReference>
<evidence type="ECO:0000313" key="30">
    <source>
        <dbReference type="Proteomes" id="UP000002494"/>
    </source>
</evidence>
<evidence type="ECO:0000256" key="12">
    <source>
        <dbReference type="ARBA" id="ARBA00022837"/>
    </source>
</evidence>
<evidence type="ECO:0000256" key="1">
    <source>
        <dbReference type="ARBA" id="ARBA00004236"/>
    </source>
</evidence>
<feature type="repeat" description="FG-GAP" evidence="24">
    <location>
        <begin position="41"/>
        <end position="104"/>
    </location>
</feature>
<dbReference type="Pfam" id="PF20805">
    <property type="entry name" value="Integrin_A_Ig_2"/>
    <property type="match status" value="1"/>
</dbReference>
<evidence type="ECO:0000256" key="10">
    <source>
        <dbReference type="ARBA" id="ARBA00022737"/>
    </source>
</evidence>
<evidence type="ECO:0000256" key="11">
    <source>
        <dbReference type="ARBA" id="ARBA00022782"/>
    </source>
</evidence>
<dbReference type="Gene3D" id="2.130.10.130">
    <property type="entry name" value="Integrin alpha, N-terminal"/>
    <property type="match status" value="1"/>
</dbReference>
<evidence type="ECO:0000256" key="24">
    <source>
        <dbReference type="PROSITE-ProRule" id="PRU00803"/>
    </source>
</evidence>
<dbReference type="GO" id="GO:0043204">
    <property type="term" value="C:perikaryon"/>
    <property type="evidence" value="ECO:0000314"/>
    <property type="project" value="RGD"/>
</dbReference>
<evidence type="ECO:0000256" key="8">
    <source>
        <dbReference type="ARBA" id="ARBA00022723"/>
    </source>
</evidence>
<dbReference type="PROSITE" id="PS00242">
    <property type="entry name" value="INTEGRIN_ALPHA"/>
    <property type="match status" value="1"/>
</dbReference>
<protein>
    <recommendedName>
        <fullName evidence="23">Integrin alpha-8</fullName>
    </recommendedName>
</protein>
<reference evidence="29" key="3">
    <citation type="submission" date="2025-09" db="UniProtKB">
        <authorList>
            <consortium name="Ensembl"/>
        </authorList>
    </citation>
    <scope>IDENTIFICATION</scope>
    <source>
        <strain evidence="29">Brown Norway</strain>
    </source>
</reference>
<dbReference type="Gene3D" id="2.60.40.1530">
    <property type="entry name" value="ntegrin, alpha v. Chain A, domain 4"/>
    <property type="match status" value="1"/>
</dbReference>
<comment type="subunit">
    <text evidence="22">Heterodimer of an alpha and a beta subunit. The alpha subunit is composed of a heavy and a light chain linked by a disulfide bond. Alpha-8 associates with beta-1.</text>
</comment>
<dbReference type="GO" id="GO:0005925">
    <property type="term" value="C:focal adhesion"/>
    <property type="evidence" value="ECO:0000314"/>
    <property type="project" value="RGD"/>
</dbReference>
<organism evidence="29 30">
    <name type="scientific">Rattus norvegicus</name>
    <name type="common">Rat</name>
    <dbReference type="NCBI Taxonomy" id="10116"/>
    <lineage>
        <taxon>Eukaryota</taxon>
        <taxon>Metazoa</taxon>
        <taxon>Chordata</taxon>
        <taxon>Craniata</taxon>
        <taxon>Vertebrata</taxon>
        <taxon>Euteleostomi</taxon>
        <taxon>Mammalia</taxon>
        <taxon>Eutheria</taxon>
        <taxon>Euarchontoglires</taxon>
        <taxon>Glires</taxon>
        <taxon>Rodentia</taxon>
        <taxon>Myomorpha</taxon>
        <taxon>Muroidea</taxon>
        <taxon>Muridae</taxon>
        <taxon>Murinae</taxon>
        <taxon>Rattus</taxon>
    </lineage>
</organism>
<dbReference type="GO" id="GO:0005783">
    <property type="term" value="C:endoplasmic reticulum"/>
    <property type="evidence" value="ECO:0000266"/>
    <property type="project" value="RGD"/>
</dbReference>
<evidence type="ECO:0000256" key="21">
    <source>
        <dbReference type="ARBA" id="ARBA00057659"/>
    </source>
</evidence>
<dbReference type="GO" id="GO:0030030">
    <property type="term" value="P:cell projection organization"/>
    <property type="evidence" value="ECO:0000266"/>
    <property type="project" value="RGD"/>
</dbReference>
<feature type="repeat" description="FG-GAP" evidence="24">
    <location>
        <begin position="370"/>
        <end position="428"/>
    </location>
</feature>
<dbReference type="InterPro" id="IPR032695">
    <property type="entry name" value="Integrin_dom_sf"/>
</dbReference>
<proteinExistence type="evidence at protein level"/>
<dbReference type="AGR" id="RGD:621634"/>
<dbReference type="GO" id="GO:0098839">
    <property type="term" value="C:postsynaptic density membrane"/>
    <property type="evidence" value="ECO:0000314"/>
    <property type="project" value="SynGO"/>
</dbReference>
<evidence type="ECO:0000256" key="3">
    <source>
        <dbReference type="ARBA" id="ARBA00008054"/>
    </source>
</evidence>
<comment type="similarity">
    <text evidence="3 25">Belongs to the integrin alpha chain family.</text>
</comment>
<accession>A0A8I6GID8</accession>
<dbReference type="Pfam" id="PF00357">
    <property type="entry name" value="Integrin_alpha"/>
    <property type="match status" value="1"/>
</dbReference>
<evidence type="ECO:0000256" key="23">
    <source>
        <dbReference type="ARBA" id="ARBA00068410"/>
    </source>
</evidence>
<keyword evidence="17 25" id="KW-0472">Membrane</keyword>
<gene>
    <name evidence="29 31" type="primary">Itga8</name>
</gene>
<dbReference type="Gene3D" id="2.60.40.1460">
    <property type="entry name" value="Integrin domains. Chain A, domain 2"/>
    <property type="match status" value="1"/>
</dbReference>
<dbReference type="GO" id="GO:0046872">
    <property type="term" value="F:metal ion binding"/>
    <property type="evidence" value="ECO:0007669"/>
    <property type="project" value="UniProtKB-KW"/>
</dbReference>